<sequence length="165" mass="17501">MSGRGLEDEAALSRLVDLYARAVDRGDAALLASLFTDDATLEFGAMFSGGRDAFVAMIAASTAGMVTHHFMGNRLYALDSDEAEGEIYSINTHVIPVGEGTRDYIAAGRYLDRYRRTADGWRFVHRTRVIDWANDGLPATGSIAGGKGGTDPAAAFPLLAALGIG</sequence>
<dbReference type="Pfam" id="PF13577">
    <property type="entry name" value="SnoaL_4"/>
    <property type="match status" value="1"/>
</dbReference>
<feature type="domain" description="SnoaL-like" evidence="1">
    <location>
        <begin position="6"/>
        <end position="127"/>
    </location>
</feature>
<dbReference type="RefSeq" id="WP_093313236.1">
    <property type="nucleotide sequence ID" value="NZ_FOZG01000001.1"/>
</dbReference>
<dbReference type="EMBL" id="FOZG01000001">
    <property type="protein sequence ID" value="SFR90162.1"/>
    <property type="molecule type" value="Genomic_DNA"/>
</dbReference>
<evidence type="ECO:0000259" key="1">
    <source>
        <dbReference type="Pfam" id="PF13577"/>
    </source>
</evidence>
<dbReference type="OrthoDB" id="7585039at2"/>
<name>A0A1I6KFY7_9SPHN</name>
<dbReference type="Gene3D" id="3.10.450.50">
    <property type="match status" value="1"/>
</dbReference>
<dbReference type="InterPro" id="IPR037401">
    <property type="entry name" value="SnoaL-like"/>
</dbReference>
<dbReference type="Proteomes" id="UP000198824">
    <property type="component" value="Unassembled WGS sequence"/>
</dbReference>
<dbReference type="AlphaFoldDB" id="A0A1I6KFY7"/>
<dbReference type="InterPro" id="IPR032710">
    <property type="entry name" value="NTF2-like_dom_sf"/>
</dbReference>
<proteinExistence type="predicted"/>
<dbReference type="SUPFAM" id="SSF54427">
    <property type="entry name" value="NTF2-like"/>
    <property type="match status" value="1"/>
</dbReference>
<accession>A0A1I6KFY7</accession>
<reference evidence="2 3" key="1">
    <citation type="submission" date="2016-10" db="EMBL/GenBank/DDBJ databases">
        <authorList>
            <person name="de Groot N.N."/>
        </authorList>
    </citation>
    <scope>NUCLEOTIDE SEQUENCE [LARGE SCALE GENOMIC DNA]</scope>
    <source>
        <strain evidence="2 3">S5-249</strain>
    </source>
</reference>
<protein>
    <recommendedName>
        <fullName evidence="1">SnoaL-like domain-containing protein</fullName>
    </recommendedName>
</protein>
<evidence type="ECO:0000313" key="2">
    <source>
        <dbReference type="EMBL" id="SFR90162.1"/>
    </source>
</evidence>
<keyword evidence="3" id="KW-1185">Reference proteome</keyword>
<evidence type="ECO:0000313" key="3">
    <source>
        <dbReference type="Proteomes" id="UP000198824"/>
    </source>
</evidence>
<organism evidence="2 3">
    <name type="scientific">Sphingomonas jatrophae</name>
    <dbReference type="NCBI Taxonomy" id="1166337"/>
    <lineage>
        <taxon>Bacteria</taxon>
        <taxon>Pseudomonadati</taxon>
        <taxon>Pseudomonadota</taxon>
        <taxon>Alphaproteobacteria</taxon>
        <taxon>Sphingomonadales</taxon>
        <taxon>Sphingomonadaceae</taxon>
        <taxon>Sphingomonas</taxon>
    </lineage>
</organism>
<dbReference type="CDD" id="cd00531">
    <property type="entry name" value="NTF2_like"/>
    <property type="match status" value="1"/>
</dbReference>
<gene>
    <name evidence="2" type="ORF">SAMN05192580_1700</name>
</gene>
<dbReference type="STRING" id="1166337.SAMN05192580_1700"/>